<accession>A0AAD2FIM2</accession>
<keyword evidence="1" id="KW-0413">Isomerase</keyword>
<dbReference type="InterPro" id="IPR029058">
    <property type="entry name" value="AB_hydrolase_fold"/>
</dbReference>
<evidence type="ECO:0000256" key="1">
    <source>
        <dbReference type="PROSITE-ProRule" id="PRU00277"/>
    </source>
</evidence>
<dbReference type="GO" id="GO:0003755">
    <property type="term" value="F:peptidyl-prolyl cis-trans isomerase activity"/>
    <property type="evidence" value="ECO:0007669"/>
    <property type="project" value="UniProtKB-KW"/>
</dbReference>
<dbReference type="Gene3D" id="3.40.50.1820">
    <property type="entry name" value="alpha/beta hydrolase"/>
    <property type="match status" value="1"/>
</dbReference>
<comment type="caution">
    <text evidence="5">The sequence shown here is derived from an EMBL/GenBank/DDBJ whole genome shotgun (WGS) entry which is preliminary data.</text>
</comment>
<organism evidence="5 6">
    <name type="scientific">Cylindrotheca closterium</name>
    <dbReference type="NCBI Taxonomy" id="2856"/>
    <lineage>
        <taxon>Eukaryota</taxon>
        <taxon>Sar</taxon>
        <taxon>Stramenopiles</taxon>
        <taxon>Ochrophyta</taxon>
        <taxon>Bacillariophyta</taxon>
        <taxon>Bacillariophyceae</taxon>
        <taxon>Bacillariophycidae</taxon>
        <taxon>Bacillariales</taxon>
        <taxon>Bacillariaceae</taxon>
        <taxon>Cylindrotheca</taxon>
    </lineage>
</organism>
<dbReference type="InterPro" id="IPR001179">
    <property type="entry name" value="PPIase_FKBP_dom"/>
</dbReference>
<evidence type="ECO:0000313" key="5">
    <source>
        <dbReference type="EMBL" id="CAJ1942338.1"/>
    </source>
</evidence>
<feature type="domain" description="Cytochrome b5 heme-binding" evidence="4">
    <location>
        <begin position="31"/>
        <end position="103"/>
    </location>
</feature>
<gene>
    <name evidence="5" type="ORF">CYCCA115_LOCUS7897</name>
</gene>
<feature type="compositionally biased region" description="Polar residues" evidence="2">
    <location>
        <begin position="1"/>
        <end position="10"/>
    </location>
</feature>
<keyword evidence="6" id="KW-1185">Reference proteome</keyword>
<dbReference type="InterPro" id="IPR001199">
    <property type="entry name" value="Cyt_B5-like_heme/steroid-bd"/>
</dbReference>
<dbReference type="SUPFAM" id="SSF53474">
    <property type="entry name" value="alpha/beta-Hydrolases"/>
    <property type="match status" value="1"/>
</dbReference>
<dbReference type="Pfam" id="PF00173">
    <property type="entry name" value="Cyt-b5"/>
    <property type="match status" value="1"/>
</dbReference>
<proteinExistence type="predicted"/>
<dbReference type="SMART" id="SM01117">
    <property type="entry name" value="Cyt-b5"/>
    <property type="match status" value="1"/>
</dbReference>
<feature type="domain" description="PPIase FKBP-type" evidence="3">
    <location>
        <begin position="747"/>
        <end position="833"/>
    </location>
</feature>
<dbReference type="SUPFAM" id="SSF55856">
    <property type="entry name" value="Cytochrome b5-like heme/steroid binding domain"/>
    <property type="match status" value="1"/>
</dbReference>
<dbReference type="SUPFAM" id="SSF54534">
    <property type="entry name" value="FKBP-like"/>
    <property type="match status" value="1"/>
</dbReference>
<dbReference type="EMBL" id="CAKOGP040001112">
    <property type="protein sequence ID" value="CAJ1942338.1"/>
    <property type="molecule type" value="Genomic_DNA"/>
</dbReference>
<keyword evidence="1" id="KW-0697">Rotamase</keyword>
<dbReference type="PROSITE" id="PS50059">
    <property type="entry name" value="FKBP_PPIASE"/>
    <property type="match status" value="1"/>
</dbReference>
<dbReference type="EC" id="5.2.1.8" evidence="1"/>
<reference evidence="5" key="1">
    <citation type="submission" date="2023-08" db="EMBL/GenBank/DDBJ databases">
        <authorList>
            <person name="Audoor S."/>
            <person name="Bilcke G."/>
        </authorList>
    </citation>
    <scope>NUCLEOTIDE SEQUENCE</scope>
</reference>
<dbReference type="AlphaFoldDB" id="A0AAD2FIM2"/>
<dbReference type="Gene3D" id="3.10.50.40">
    <property type="match status" value="1"/>
</dbReference>
<dbReference type="InterPro" id="IPR036400">
    <property type="entry name" value="Cyt_B5-like_heme/steroid_sf"/>
</dbReference>
<dbReference type="InterPro" id="IPR046357">
    <property type="entry name" value="PPIase_dom_sf"/>
</dbReference>
<dbReference type="PANTHER" id="PTHR47909:SF2">
    <property type="entry name" value="GPI INOSITOL-DEACYLASE"/>
    <property type="match status" value="1"/>
</dbReference>
<name>A0AAD2FIM2_9STRA</name>
<protein>
    <recommendedName>
        <fullName evidence="1">peptidylprolyl isomerase</fullName>
        <ecNumber evidence="1">5.2.1.8</ecNumber>
    </recommendedName>
</protein>
<feature type="region of interest" description="Disordered" evidence="2">
    <location>
        <begin position="1"/>
        <end position="34"/>
    </location>
</feature>
<dbReference type="Proteomes" id="UP001295423">
    <property type="component" value="Unassembled WGS sequence"/>
</dbReference>
<evidence type="ECO:0000259" key="4">
    <source>
        <dbReference type="PROSITE" id="PS50255"/>
    </source>
</evidence>
<dbReference type="PANTHER" id="PTHR47909">
    <property type="entry name" value="ALPHA/BETA-HYDROLASES SUPERFAMILY PROTEIN"/>
    <property type="match status" value="1"/>
</dbReference>
<evidence type="ECO:0000259" key="3">
    <source>
        <dbReference type="PROSITE" id="PS50059"/>
    </source>
</evidence>
<sequence length="866" mass="94990">MLTTGPQSQLHFKKKNDNDNRLRNIQGDDPSLRFNRTATSTQSIDDPCILTIQGNQYNMTAWAKAHPGGSAILQRFHNQDATEAFYATGHSQGAIDMLQDFLIIDDDDDEEEEEVKHKNTEKEKEISSTTDKTILSTKTITTKPKSRLARIRTKLFTKEDPIGIHKYAGLFCLFHFAFRYLQTWFGDPSAGFGTRQGLGSSPLPLLCLIPHTLLSLSSLLFHTVPRERIVGRPMIWQEFRAHNIIFGIRSILATLAAWTAIRFPQTRTLVTCFSCGVVLLSMYLANMATEQLRDNSLESTTATMPYWEGCSVKTQRHIKIFYALCQFMATMACCITWNPAWPLVCLFPIQIASLLMTLVRKGLLSTKGYHLAYGLSLCLPFLTILRTTIAQPKEVGLKSVLARRGFQEDLIYTVPVQRGDWIKVAGGLLDIPDFYVGNAKATGRGYGWYIQRLKATVDLAHEQSGGEKVLLLGHSAGGWLARAAMADGIWCEENGIQTCDRVRCLVTMGAIHKEPIDAASCVTRGALKNTNAMYPGAFLKDSGIGYVSIGGAAIVGDNTKDQESKTDADELYSNRGEGSASRVAFNSYEAVCGKGNVIGDGVVPFDWSQLDGSRKIKLDGVLHSINEAGTTIPTDRWYGSEAIIDSWLPSVLDEAGLSQAKAKGFDPFAGLQEWASNLMVESSSRRAAIRNVGALVVLCTGSAFFSTSKATAMYENAPVADSSVIRFPSGVSIQDFRPGDGEAAAEGKRVNIQWSLKRSNGYSVDSSTNNNSVPFIFVIGAKDGTRAIAGYATGLDEGIRGLRVGGIRRIVIPPSLAYVEGLRDNSPGPIPPDFGPRQRIQRVMNMIKDDIPGESFLLDVKLTRVQ</sequence>
<comment type="catalytic activity">
    <reaction evidence="1">
        <text>[protein]-peptidylproline (omega=180) = [protein]-peptidylproline (omega=0)</text>
        <dbReference type="Rhea" id="RHEA:16237"/>
        <dbReference type="Rhea" id="RHEA-COMP:10747"/>
        <dbReference type="Rhea" id="RHEA-COMP:10748"/>
        <dbReference type="ChEBI" id="CHEBI:83833"/>
        <dbReference type="ChEBI" id="CHEBI:83834"/>
        <dbReference type="EC" id="5.2.1.8"/>
    </reaction>
</comment>
<dbReference type="Gene3D" id="3.10.120.10">
    <property type="entry name" value="Cytochrome b5-like heme/steroid binding domain"/>
    <property type="match status" value="1"/>
</dbReference>
<evidence type="ECO:0000313" key="6">
    <source>
        <dbReference type="Proteomes" id="UP001295423"/>
    </source>
</evidence>
<evidence type="ECO:0000256" key="2">
    <source>
        <dbReference type="SAM" id="MobiDB-lite"/>
    </source>
</evidence>
<dbReference type="PROSITE" id="PS50255">
    <property type="entry name" value="CYTOCHROME_B5_2"/>
    <property type="match status" value="1"/>
</dbReference>
<dbReference type="Pfam" id="PF00254">
    <property type="entry name" value="FKBP_C"/>
    <property type="match status" value="1"/>
</dbReference>